<dbReference type="PROSITE" id="PS51257">
    <property type="entry name" value="PROKAR_LIPOPROTEIN"/>
    <property type="match status" value="1"/>
</dbReference>
<comment type="caution">
    <text evidence="2">The sequence shown here is derived from an EMBL/GenBank/DDBJ whole genome shotgun (WGS) entry which is preliminary data.</text>
</comment>
<gene>
    <name evidence="2" type="ORF">F4148_02660</name>
</gene>
<sequence>MKHLWLVLCAVTLMLSSCVVGPDSFVLVPTPVPSPTPDYSGYADMIKEYDSSGSSQELFEYPSGRVITVISMGDLVADSWLLGWSIEAALNDMPEFSGEGSPDDEGFPLFMWLYANGFAASELRCAEGRHELGELIETFAVKVGKTRPDTLLHHMVVANTLWKQLPEGAASCSAYLAELPAEEFMAVLVDDMLQFGMGPLPAGVSRESVAESGQKDTRITAYALYDHFSGEDVTVITPNLMKADAWLHSWAKEAVTRDSVESHSEWVADWLERIEWMYANGFAASERRCAEGREELAGLIEAYAAIIRSKRSEEIFHYRMSVAHTLWQTLPEGDNDCTAYLSDLAVEAFMPLLVENSVYYGFGW</sequence>
<feature type="signal peptide" evidence="1">
    <location>
        <begin position="1"/>
        <end position="21"/>
    </location>
</feature>
<protein>
    <submittedName>
        <fullName evidence="2">Uncharacterized protein</fullName>
    </submittedName>
</protein>
<evidence type="ECO:0000256" key="1">
    <source>
        <dbReference type="SAM" id="SignalP"/>
    </source>
</evidence>
<dbReference type="EMBL" id="VYDA01000099">
    <property type="protein sequence ID" value="MYH60695.1"/>
    <property type="molecule type" value="Genomic_DNA"/>
</dbReference>
<feature type="chain" id="PRO_5025330616" evidence="1">
    <location>
        <begin position="22"/>
        <end position="364"/>
    </location>
</feature>
<accession>A0A6B1G0B8</accession>
<reference evidence="2" key="1">
    <citation type="submission" date="2019-09" db="EMBL/GenBank/DDBJ databases">
        <title>Characterisation of the sponge microbiome using genome-centric metagenomics.</title>
        <authorList>
            <person name="Engelberts J.P."/>
            <person name="Robbins S.J."/>
            <person name="De Goeij J.M."/>
            <person name="Aranda M."/>
            <person name="Bell S.C."/>
            <person name="Webster N.S."/>
        </authorList>
    </citation>
    <scope>NUCLEOTIDE SEQUENCE</scope>
    <source>
        <strain evidence="2">SB0675_bin_29</strain>
    </source>
</reference>
<keyword evidence="1" id="KW-0732">Signal</keyword>
<proteinExistence type="predicted"/>
<name>A0A6B1G0B8_9CHLR</name>
<dbReference type="AlphaFoldDB" id="A0A6B1G0B8"/>
<evidence type="ECO:0000313" key="2">
    <source>
        <dbReference type="EMBL" id="MYH60695.1"/>
    </source>
</evidence>
<organism evidence="2">
    <name type="scientific">Caldilineaceae bacterium SB0675_bin_29</name>
    <dbReference type="NCBI Taxonomy" id="2605266"/>
    <lineage>
        <taxon>Bacteria</taxon>
        <taxon>Bacillati</taxon>
        <taxon>Chloroflexota</taxon>
        <taxon>Caldilineae</taxon>
        <taxon>Caldilineales</taxon>
        <taxon>Caldilineaceae</taxon>
    </lineage>
</organism>